<reference evidence="1 2" key="1">
    <citation type="submission" date="2016-07" db="EMBL/GenBank/DDBJ databases">
        <title>Caryophanon latum genome sequencing.</title>
        <authorList>
            <person name="Verma A."/>
            <person name="Pal Y."/>
            <person name="Krishnamurthi S."/>
        </authorList>
    </citation>
    <scope>NUCLEOTIDE SEQUENCE [LARGE SCALE GENOMIC DNA]</scope>
    <source>
        <strain evidence="1 2">DSM 14151</strain>
    </source>
</reference>
<sequence>MIVEFESYVQDVQCFGKAHSVLQLRQMYKQAKRYASDEPIPIVFCRLYSFELLPYDAELHVDVIIDCDTDYIYVPKR</sequence>
<accession>A0A1C0YTT4</accession>
<dbReference type="Proteomes" id="UP000093482">
    <property type="component" value="Unassembled WGS sequence"/>
</dbReference>
<evidence type="ECO:0000313" key="2">
    <source>
        <dbReference type="Proteomes" id="UP000093482"/>
    </source>
</evidence>
<keyword evidence="2" id="KW-1185">Reference proteome</keyword>
<dbReference type="EMBL" id="MATO01000036">
    <property type="protein sequence ID" value="OCS90575.1"/>
    <property type="molecule type" value="Genomic_DNA"/>
</dbReference>
<dbReference type="OrthoDB" id="2886755at2"/>
<dbReference type="AlphaFoldDB" id="A0A1C0YTT4"/>
<dbReference type="RefSeq" id="WP_066464578.1">
    <property type="nucleotide sequence ID" value="NZ_MATO01000036.1"/>
</dbReference>
<evidence type="ECO:0000313" key="1">
    <source>
        <dbReference type="EMBL" id="OCS90575.1"/>
    </source>
</evidence>
<gene>
    <name evidence="1" type="ORF">A6K76_10990</name>
</gene>
<protein>
    <submittedName>
        <fullName evidence="1">Uncharacterized protein</fullName>
    </submittedName>
</protein>
<name>A0A1C0YTT4_9BACL</name>
<comment type="caution">
    <text evidence="1">The sequence shown here is derived from an EMBL/GenBank/DDBJ whole genome shotgun (WGS) entry which is preliminary data.</text>
</comment>
<proteinExistence type="predicted"/>
<organism evidence="1 2">
    <name type="scientific">Caryophanon latum</name>
    <dbReference type="NCBI Taxonomy" id="33977"/>
    <lineage>
        <taxon>Bacteria</taxon>
        <taxon>Bacillati</taxon>
        <taxon>Bacillota</taxon>
        <taxon>Bacilli</taxon>
        <taxon>Bacillales</taxon>
        <taxon>Caryophanaceae</taxon>
        <taxon>Caryophanon</taxon>
    </lineage>
</organism>